<organism evidence="2 3">
    <name type="scientific">Ottowia testudinis</name>
    <dbReference type="NCBI Taxonomy" id="2816950"/>
    <lineage>
        <taxon>Bacteria</taxon>
        <taxon>Pseudomonadati</taxon>
        <taxon>Pseudomonadota</taxon>
        <taxon>Betaproteobacteria</taxon>
        <taxon>Burkholderiales</taxon>
        <taxon>Comamonadaceae</taxon>
        <taxon>Ottowia</taxon>
    </lineage>
</organism>
<dbReference type="KEGG" id="otd:J1M35_15875"/>
<accession>A0A975CDP8</accession>
<evidence type="ECO:0000256" key="1">
    <source>
        <dbReference type="SAM" id="MobiDB-lite"/>
    </source>
</evidence>
<dbReference type="InterPro" id="IPR032427">
    <property type="entry name" value="P22_portal"/>
</dbReference>
<reference evidence="2" key="1">
    <citation type="submission" date="2021-03" db="EMBL/GenBank/DDBJ databases">
        <title>Ottowia sp. 27C isolated from the cloaca of a Giant Asian pond turtle (Heosemys grandis).</title>
        <authorList>
            <person name="Spergser J."/>
            <person name="Busse H.-J."/>
        </authorList>
    </citation>
    <scope>NUCLEOTIDE SEQUENCE</scope>
    <source>
        <strain evidence="2">27C</strain>
    </source>
</reference>
<dbReference type="Proteomes" id="UP000663903">
    <property type="component" value="Chromosome"/>
</dbReference>
<sequence length="242" mass="26757">MAYTRQLLARRILKLIQRYYDSYRIFRITETDPMTGKPSEELLEINKFDQATGQYYNDVTVGTYDVVISEQPMQVTFQNSQFQQALEMMKAGVPLPPTVLVRYSNLADKQDVLESMGTNQPPPDPSLQARARVLEAQARKLEADATDVAVKTQYSAVQTAQVIAQTPATASLADSLLRSANYVDHDAAPIVPQPAGQLPHVELPRNTDPLTPASPAQGQEDGLETRAADGVRLTEFPNDSDH</sequence>
<proteinExistence type="predicted"/>
<gene>
    <name evidence="2" type="ORF">J1M35_15875</name>
</gene>
<dbReference type="AlphaFoldDB" id="A0A975CDP8"/>
<keyword evidence="3" id="KW-1185">Reference proteome</keyword>
<dbReference type="Pfam" id="PF16510">
    <property type="entry name" value="P22_portal"/>
    <property type="match status" value="1"/>
</dbReference>
<name>A0A975CDP8_9BURK</name>
<evidence type="ECO:0000313" key="2">
    <source>
        <dbReference type="EMBL" id="QTD44558.1"/>
    </source>
</evidence>
<evidence type="ECO:0000313" key="3">
    <source>
        <dbReference type="Proteomes" id="UP000663903"/>
    </source>
</evidence>
<dbReference type="EMBL" id="CP071796">
    <property type="protein sequence ID" value="QTD44558.1"/>
    <property type="molecule type" value="Genomic_DNA"/>
</dbReference>
<dbReference type="RefSeq" id="WP_208008122.1">
    <property type="nucleotide sequence ID" value="NZ_CP071796.1"/>
</dbReference>
<feature type="region of interest" description="Disordered" evidence="1">
    <location>
        <begin position="189"/>
        <end position="242"/>
    </location>
</feature>
<protein>
    <submittedName>
        <fullName evidence="2">Uncharacterized protein</fullName>
    </submittedName>
</protein>